<proteinExistence type="predicted"/>
<evidence type="ECO:0000313" key="4">
    <source>
        <dbReference type="Proteomes" id="UP000076532"/>
    </source>
</evidence>
<reference evidence="3 4" key="1">
    <citation type="journal article" date="2016" name="Mol. Biol. Evol.">
        <title>Comparative Genomics of Early-Diverging Mushroom-Forming Fungi Provides Insights into the Origins of Lignocellulose Decay Capabilities.</title>
        <authorList>
            <person name="Nagy L.G."/>
            <person name="Riley R."/>
            <person name="Tritt A."/>
            <person name="Adam C."/>
            <person name="Daum C."/>
            <person name="Floudas D."/>
            <person name="Sun H."/>
            <person name="Yadav J.S."/>
            <person name="Pangilinan J."/>
            <person name="Larsson K.H."/>
            <person name="Matsuura K."/>
            <person name="Barry K."/>
            <person name="Labutti K."/>
            <person name="Kuo R."/>
            <person name="Ohm R.A."/>
            <person name="Bhattacharya S.S."/>
            <person name="Shirouzu T."/>
            <person name="Yoshinaga Y."/>
            <person name="Martin F.M."/>
            <person name="Grigoriev I.V."/>
            <person name="Hibbett D.S."/>
        </authorList>
    </citation>
    <scope>NUCLEOTIDE SEQUENCE [LARGE SCALE GENOMIC DNA]</scope>
    <source>
        <strain evidence="3 4">CBS 109695</strain>
    </source>
</reference>
<dbReference type="OrthoDB" id="809632at2759"/>
<dbReference type="AlphaFoldDB" id="A0A167TFS6"/>
<accession>A0A167TFS6</accession>
<organism evidence="3 4">
    <name type="scientific">Athelia psychrophila</name>
    <dbReference type="NCBI Taxonomy" id="1759441"/>
    <lineage>
        <taxon>Eukaryota</taxon>
        <taxon>Fungi</taxon>
        <taxon>Dikarya</taxon>
        <taxon>Basidiomycota</taxon>
        <taxon>Agaricomycotina</taxon>
        <taxon>Agaricomycetes</taxon>
        <taxon>Agaricomycetidae</taxon>
        <taxon>Atheliales</taxon>
        <taxon>Atheliaceae</taxon>
        <taxon>Athelia</taxon>
    </lineage>
</organism>
<dbReference type="EMBL" id="KV418250">
    <property type="protein sequence ID" value="KZP02896.1"/>
    <property type="molecule type" value="Genomic_DNA"/>
</dbReference>
<dbReference type="Gene3D" id="3.90.180.10">
    <property type="entry name" value="Medium-chain alcohol dehydrogenases, catalytic domain"/>
    <property type="match status" value="1"/>
</dbReference>
<evidence type="ECO:0000259" key="2">
    <source>
        <dbReference type="Pfam" id="PF16884"/>
    </source>
</evidence>
<dbReference type="SUPFAM" id="SSF50129">
    <property type="entry name" value="GroES-like"/>
    <property type="match status" value="1"/>
</dbReference>
<gene>
    <name evidence="3" type="ORF">FIBSPDRAFT_969510</name>
</gene>
<dbReference type="STRING" id="436010.A0A167TFS6"/>
<dbReference type="InterPro" id="IPR011032">
    <property type="entry name" value="GroES-like_sf"/>
</dbReference>
<keyword evidence="4" id="KW-1185">Reference proteome</keyword>
<evidence type="ECO:0000256" key="1">
    <source>
        <dbReference type="SAM" id="MobiDB-lite"/>
    </source>
</evidence>
<feature type="region of interest" description="Disordered" evidence="1">
    <location>
        <begin position="203"/>
        <end position="222"/>
    </location>
</feature>
<sequence length="222" mass="24503">MPLASLVPGANQALVRATYLSLDPAMREWIREDCRYIPSAQIGQTMPVQGLDVVVEGRGETEGMLRGWAEYAVVDDNTSTKVDLLRTLAVSPPFDPLPAPTLVSTYWKLKIPNLANVSKARIIISWLKYDSSTYVPLFVFILHSSIWTSTPSNGHPAGHSESLRTLWSYMLSSINSLLGVVVFRSVKMSRIGVRTSADWPEHELEGDRDGLSCWAPDTASSP</sequence>
<name>A0A167TFS6_9AGAM</name>
<protein>
    <recommendedName>
        <fullName evidence="2">Oxidoreductase N-terminal domain-containing protein</fullName>
    </recommendedName>
</protein>
<feature type="domain" description="Oxidoreductase N-terminal" evidence="2">
    <location>
        <begin position="8"/>
        <end position="82"/>
    </location>
</feature>
<evidence type="ECO:0000313" key="3">
    <source>
        <dbReference type="EMBL" id="KZP02896.1"/>
    </source>
</evidence>
<dbReference type="InterPro" id="IPR041694">
    <property type="entry name" value="ADH_N_2"/>
</dbReference>
<dbReference type="Proteomes" id="UP000076532">
    <property type="component" value="Unassembled WGS sequence"/>
</dbReference>
<dbReference type="Pfam" id="PF16884">
    <property type="entry name" value="ADH_N_2"/>
    <property type="match status" value="1"/>
</dbReference>